<dbReference type="SUPFAM" id="SSF46785">
    <property type="entry name" value="Winged helix' DNA-binding domain"/>
    <property type="match status" value="1"/>
</dbReference>
<gene>
    <name evidence="4" type="ORF">XthCFBP4691_19665</name>
</gene>
<evidence type="ECO:0000259" key="3">
    <source>
        <dbReference type="PROSITE" id="PS50931"/>
    </source>
</evidence>
<keyword evidence="5" id="KW-1185">Reference proteome</keyword>
<evidence type="ECO:0000256" key="1">
    <source>
        <dbReference type="ARBA" id="ARBA00009437"/>
    </source>
</evidence>
<dbReference type="GO" id="GO:0043565">
    <property type="term" value="F:sequence-specific DNA binding"/>
    <property type="evidence" value="ECO:0007669"/>
    <property type="project" value="TreeGrafter"/>
</dbReference>
<feature type="domain" description="HTH lysR-type" evidence="3">
    <location>
        <begin position="8"/>
        <end position="60"/>
    </location>
</feature>
<protein>
    <recommendedName>
        <fullName evidence="3">HTH lysR-type domain-containing protein</fullName>
    </recommendedName>
</protein>
<dbReference type="Gene3D" id="1.10.10.10">
    <property type="entry name" value="Winged helix-like DNA-binding domain superfamily/Winged helix DNA-binding domain"/>
    <property type="match status" value="1"/>
</dbReference>
<proteinExistence type="inferred from homology"/>
<accession>A0A2S6Z4K1</accession>
<dbReference type="InterPro" id="IPR000847">
    <property type="entry name" value="LysR_HTH_N"/>
</dbReference>
<dbReference type="Proteomes" id="UP000239898">
    <property type="component" value="Unassembled WGS sequence"/>
</dbReference>
<comment type="similarity">
    <text evidence="1">Belongs to the LysR transcriptional regulatory family.</text>
</comment>
<dbReference type="GO" id="GO:0006351">
    <property type="term" value="P:DNA-templated transcription"/>
    <property type="evidence" value="ECO:0007669"/>
    <property type="project" value="TreeGrafter"/>
</dbReference>
<dbReference type="PROSITE" id="PS50931">
    <property type="entry name" value="HTH_LYSR"/>
    <property type="match status" value="1"/>
</dbReference>
<dbReference type="InterPro" id="IPR036390">
    <property type="entry name" value="WH_DNA-bd_sf"/>
</dbReference>
<dbReference type="PANTHER" id="PTHR30537">
    <property type="entry name" value="HTH-TYPE TRANSCRIPTIONAL REGULATOR"/>
    <property type="match status" value="1"/>
</dbReference>
<comment type="caution">
    <text evidence="4">The sequence shown here is derived from an EMBL/GenBank/DDBJ whole genome shotgun (WGS) entry which is preliminary data.</text>
</comment>
<dbReference type="InterPro" id="IPR058163">
    <property type="entry name" value="LysR-type_TF_proteobact-type"/>
</dbReference>
<evidence type="ECO:0000256" key="2">
    <source>
        <dbReference type="SAM" id="MobiDB-lite"/>
    </source>
</evidence>
<feature type="region of interest" description="Disordered" evidence="2">
    <location>
        <begin position="62"/>
        <end position="82"/>
    </location>
</feature>
<evidence type="ECO:0000313" key="5">
    <source>
        <dbReference type="Proteomes" id="UP000239898"/>
    </source>
</evidence>
<dbReference type="OrthoDB" id="5825379at2"/>
<dbReference type="GO" id="GO:0003700">
    <property type="term" value="F:DNA-binding transcription factor activity"/>
    <property type="evidence" value="ECO:0007669"/>
    <property type="project" value="InterPro"/>
</dbReference>
<dbReference type="Pfam" id="PF00126">
    <property type="entry name" value="HTH_1"/>
    <property type="match status" value="1"/>
</dbReference>
<sequence>MSDKLLEMEVFVRTPDNGSLTAAASDLGMSAQMAGRYLKALEERLGVTLIVRQTRHQHLSEAGASFLGPVNTSEAHQRPGRS</sequence>
<dbReference type="InterPro" id="IPR036388">
    <property type="entry name" value="WH-like_DNA-bd_sf"/>
</dbReference>
<dbReference type="RefSeq" id="WP_128421911.1">
    <property type="nucleotide sequence ID" value="NZ_JBHSXW010000001.1"/>
</dbReference>
<evidence type="ECO:0000313" key="4">
    <source>
        <dbReference type="EMBL" id="PPT75980.1"/>
    </source>
</evidence>
<dbReference type="AlphaFoldDB" id="A0A2S6Z4K1"/>
<dbReference type="PANTHER" id="PTHR30537:SF5">
    <property type="entry name" value="HTH-TYPE TRANSCRIPTIONAL ACTIVATOR TTDR-RELATED"/>
    <property type="match status" value="1"/>
</dbReference>
<organism evidence="4 5">
    <name type="scientific">Xanthomonas theicola</name>
    <dbReference type="NCBI Taxonomy" id="56464"/>
    <lineage>
        <taxon>Bacteria</taxon>
        <taxon>Pseudomonadati</taxon>
        <taxon>Pseudomonadota</taxon>
        <taxon>Gammaproteobacteria</taxon>
        <taxon>Lysobacterales</taxon>
        <taxon>Lysobacteraceae</taxon>
        <taxon>Xanthomonas</taxon>
    </lineage>
</organism>
<dbReference type="EMBL" id="MIGX01000201">
    <property type="protein sequence ID" value="PPT75980.1"/>
    <property type="molecule type" value="Genomic_DNA"/>
</dbReference>
<reference evidence="4 5" key="1">
    <citation type="submission" date="2016-08" db="EMBL/GenBank/DDBJ databases">
        <title>Evolution of the type three secretion system and type three effector repertoires in Xanthomonas.</title>
        <authorList>
            <person name="Merda D."/>
            <person name="Briand M."/>
            <person name="Bosis E."/>
            <person name="Rousseau C."/>
            <person name="Portier P."/>
            <person name="Jacques M.-A."/>
            <person name="Fischer-Le Saux M."/>
        </authorList>
    </citation>
    <scope>NUCLEOTIDE SEQUENCE [LARGE SCALE GENOMIC DNA]</scope>
    <source>
        <strain evidence="4 5">CFBP 4691</strain>
    </source>
</reference>
<name>A0A2S6Z4K1_9XANT</name>